<reference evidence="1" key="2">
    <citation type="journal article" date="2015" name="Data Brief">
        <title>Shoot transcriptome of the giant reed, Arundo donax.</title>
        <authorList>
            <person name="Barrero R.A."/>
            <person name="Guerrero F.D."/>
            <person name="Moolhuijzen P."/>
            <person name="Goolsby J.A."/>
            <person name="Tidwell J."/>
            <person name="Bellgard S.E."/>
            <person name="Bellgard M.I."/>
        </authorList>
    </citation>
    <scope>NUCLEOTIDE SEQUENCE</scope>
    <source>
        <tissue evidence="1">Shoot tissue taken approximately 20 cm above the soil surface</tissue>
    </source>
</reference>
<protein>
    <submittedName>
        <fullName evidence="1">Uncharacterized protein</fullName>
    </submittedName>
</protein>
<evidence type="ECO:0000313" key="1">
    <source>
        <dbReference type="EMBL" id="JAD91547.1"/>
    </source>
</evidence>
<name>A0A0A9E6E7_ARUDO</name>
<sequence length="62" mass="7335">MIIHGLYFCLKLISRIHDKTMILAIFFLYEIHKPDASLHVMNLKIHIPYSNVIHGLFHTNVY</sequence>
<proteinExistence type="predicted"/>
<organism evidence="1">
    <name type="scientific">Arundo donax</name>
    <name type="common">Giant reed</name>
    <name type="synonym">Donax arundinaceus</name>
    <dbReference type="NCBI Taxonomy" id="35708"/>
    <lineage>
        <taxon>Eukaryota</taxon>
        <taxon>Viridiplantae</taxon>
        <taxon>Streptophyta</taxon>
        <taxon>Embryophyta</taxon>
        <taxon>Tracheophyta</taxon>
        <taxon>Spermatophyta</taxon>
        <taxon>Magnoliopsida</taxon>
        <taxon>Liliopsida</taxon>
        <taxon>Poales</taxon>
        <taxon>Poaceae</taxon>
        <taxon>PACMAD clade</taxon>
        <taxon>Arundinoideae</taxon>
        <taxon>Arundineae</taxon>
        <taxon>Arundo</taxon>
    </lineage>
</organism>
<accession>A0A0A9E6E7</accession>
<dbReference type="EMBL" id="GBRH01206348">
    <property type="protein sequence ID" value="JAD91547.1"/>
    <property type="molecule type" value="Transcribed_RNA"/>
</dbReference>
<reference evidence="1" key="1">
    <citation type="submission" date="2014-09" db="EMBL/GenBank/DDBJ databases">
        <authorList>
            <person name="Magalhaes I.L.F."/>
            <person name="Oliveira U."/>
            <person name="Santos F.R."/>
            <person name="Vidigal T.H.D.A."/>
            <person name="Brescovit A.D."/>
            <person name="Santos A.J."/>
        </authorList>
    </citation>
    <scope>NUCLEOTIDE SEQUENCE</scope>
    <source>
        <tissue evidence="1">Shoot tissue taken approximately 20 cm above the soil surface</tissue>
    </source>
</reference>
<dbReference type="AlphaFoldDB" id="A0A0A9E6E7"/>